<dbReference type="SMART" id="SM00448">
    <property type="entry name" value="REC"/>
    <property type="match status" value="1"/>
</dbReference>
<organism evidence="9 10">
    <name type="scientific">Candidatus Mediterraneibacter stercoravium</name>
    <dbReference type="NCBI Taxonomy" id="2838685"/>
    <lineage>
        <taxon>Bacteria</taxon>
        <taxon>Bacillati</taxon>
        <taxon>Bacillota</taxon>
        <taxon>Clostridia</taxon>
        <taxon>Lachnospirales</taxon>
        <taxon>Lachnospiraceae</taxon>
        <taxon>Mediterraneibacter</taxon>
    </lineage>
</organism>
<evidence type="ECO:0000313" key="9">
    <source>
        <dbReference type="EMBL" id="HIZ74745.1"/>
    </source>
</evidence>
<dbReference type="InterPro" id="IPR020449">
    <property type="entry name" value="Tscrpt_reg_AraC-type_HTH"/>
</dbReference>
<comment type="function">
    <text evidence="5">May play the central regulatory role in sporulation. It may be an element of the effector pathway responsible for the activation of sporulation genes in response to nutritional stress. Spo0A may act in concert with spo0H (a sigma factor) to control the expression of some genes that are critical to the sporulation process.</text>
</comment>
<dbReference type="SUPFAM" id="SSF46689">
    <property type="entry name" value="Homeodomain-like"/>
    <property type="match status" value="2"/>
</dbReference>
<reference evidence="9" key="2">
    <citation type="submission" date="2021-04" db="EMBL/GenBank/DDBJ databases">
        <authorList>
            <person name="Gilroy R."/>
        </authorList>
    </citation>
    <scope>NUCLEOTIDE SEQUENCE</scope>
    <source>
        <strain evidence="9">CHK196-3914</strain>
    </source>
</reference>
<dbReference type="PANTHER" id="PTHR43280">
    <property type="entry name" value="ARAC-FAMILY TRANSCRIPTIONAL REGULATOR"/>
    <property type="match status" value="1"/>
</dbReference>
<evidence type="ECO:0000256" key="2">
    <source>
        <dbReference type="ARBA" id="ARBA00023015"/>
    </source>
</evidence>
<keyword evidence="3" id="KW-0238">DNA-binding</keyword>
<dbReference type="InterPro" id="IPR018060">
    <property type="entry name" value="HTH_AraC"/>
</dbReference>
<dbReference type="Pfam" id="PF00072">
    <property type="entry name" value="Response_reg"/>
    <property type="match status" value="1"/>
</dbReference>
<dbReference type="Gene3D" id="3.40.50.2300">
    <property type="match status" value="1"/>
</dbReference>
<evidence type="ECO:0000256" key="6">
    <source>
        <dbReference type="PROSITE-ProRule" id="PRU00169"/>
    </source>
</evidence>
<evidence type="ECO:0000256" key="4">
    <source>
        <dbReference type="ARBA" id="ARBA00023163"/>
    </source>
</evidence>
<dbReference type="PANTHER" id="PTHR43280:SF2">
    <property type="entry name" value="HTH-TYPE TRANSCRIPTIONAL REGULATOR EXSA"/>
    <property type="match status" value="1"/>
</dbReference>
<dbReference type="SUPFAM" id="SSF52172">
    <property type="entry name" value="CheY-like"/>
    <property type="match status" value="1"/>
</dbReference>
<sequence>MLTILIVDDEKLERNGIKFLLKREEEEFRILEASNGKDALGVLMKETVDILFSDVKMPYINGLELSKQARELCTDLEIVIFSGYNDFSYAKEALRYGVVDYVLKPVDPDEFHRTLERVMGHIEERKKEEEKQNRQADCLRKYFFINYLYSGNRENLEHLEKLFNGGKEELDRCTRMILAGASNGFFETEEEHFIGNLKEQFRRDIGYINLNSNESLFLFTEKYTDYRELARQLYEFFRKQYDCECYFAVSGPISEITEIPEEFRKLELLLGEQFYQPGQHVFVTGEEMEEPEDMTEESELIDQISREIRYRDVIHLRQDFGKLEKKYRENRQFSEMYVKFVFSSILKEIYEQISPGDEKMLSKKVDRLYRCRKIQDVVDIVSEAVSEFEKSMEEQKGGLREEIAKVKSYIQHHYSENNIGAEELAGMVYLSPGYLSAVFKEETGMTLNRYIREVRMNKARDLLAGTNMKITQIAREVGFSNSSYFCRSFREYFGCSPESCRKGKVTDEEASSGV</sequence>
<dbReference type="SMART" id="SM00342">
    <property type="entry name" value="HTH_ARAC"/>
    <property type="match status" value="1"/>
</dbReference>
<dbReference type="GO" id="GO:0043565">
    <property type="term" value="F:sequence-specific DNA binding"/>
    <property type="evidence" value="ECO:0007669"/>
    <property type="project" value="InterPro"/>
</dbReference>
<dbReference type="Gene3D" id="1.10.10.60">
    <property type="entry name" value="Homeodomain-like"/>
    <property type="match status" value="2"/>
</dbReference>
<dbReference type="GO" id="GO:0003700">
    <property type="term" value="F:DNA-binding transcription factor activity"/>
    <property type="evidence" value="ECO:0007669"/>
    <property type="project" value="InterPro"/>
</dbReference>
<protein>
    <recommendedName>
        <fullName evidence="1">Stage 0 sporulation protein A homolog</fullName>
    </recommendedName>
</protein>
<dbReference type="InterPro" id="IPR018062">
    <property type="entry name" value="HTH_AraC-typ_CS"/>
</dbReference>
<dbReference type="PROSITE" id="PS01124">
    <property type="entry name" value="HTH_ARAC_FAMILY_2"/>
    <property type="match status" value="1"/>
</dbReference>
<dbReference type="InterPro" id="IPR009057">
    <property type="entry name" value="Homeodomain-like_sf"/>
</dbReference>
<dbReference type="PRINTS" id="PR00032">
    <property type="entry name" value="HTHARAC"/>
</dbReference>
<dbReference type="PROSITE" id="PS00041">
    <property type="entry name" value="HTH_ARAC_FAMILY_1"/>
    <property type="match status" value="1"/>
</dbReference>
<evidence type="ECO:0000259" key="7">
    <source>
        <dbReference type="PROSITE" id="PS01124"/>
    </source>
</evidence>
<feature type="domain" description="Response regulatory" evidence="8">
    <location>
        <begin position="3"/>
        <end position="119"/>
    </location>
</feature>
<proteinExistence type="predicted"/>
<evidence type="ECO:0000259" key="8">
    <source>
        <dbReference type="PROSITE" id="PS50110"/>
    </source>
</evidence>
<dbReference type="Proteomes" id="UP000824116">
    <property type="component" value="Unassembled WGS sequence"/>
</dbReference>
<feature type="domain" description="HTH araC/xylS-type" evidence="7">
    <location>
        <begin position="404"/>
        <end position="503"/>
    </location>
</feature>
<reference evidence="9" key="1">
    <citation type="journal article" date="2021" name="PeerJ">
        <title>Extensive microbial diversity within the chicken gut microbiome revealed by metagenomics and culture.</title>
        <authorList>
            <person name="Gilroy R."/>
            <person name="Ravi A."/>
            <person name="Getino M."/>
            <person name="Pursley I."/>
            <person name="Horton D.L."/>
            <person name="Alikhan N.F."/>
            <person name="Baker D."/>
            <person name="Gharbi K."/>
            <person name="Hall N."/>
            <person name="Watson M."/>
            <person name="Adriaenssens E.M."/>
            <person name="Foster-Nyarko E."/>
            <person name="Jarju S."/>
            <person name="Secka A."/>
            <person name="Antonio M."/>
            <person name="Oren A."/>
            <person name="Chaudhuri R.R."/>
            <person name="La Ragione R."/>
            <person name="Hildebrand F."/>
            <person name="Pallen M.J."/>
        </authorList>
    </citation>
    <scope>NUCLEOTIDE SEQUENCE</scope>
    <source>
        <strain evidence="9">CHK196-3914</strain>
    </source>
</reference>
<dbReference type="InterPro" id="IPR001789">
    <property type="entry name" value="Sig_transdc_resp-reg_receiver"/>
</dbReference>
<accession>A0A9D2G957</accession>
<dbReference type="EMBL" id="DXAY01000135">
    <property type="protein sequence ID" value="HIZ74745.1"/>
    <property type="molecule type" value="Genomic_DNA"/>
</dbReference>
<evidence type="ECO:0000256" key="5">
    <source>
        <dbReference type="ARBA" id="ARBA00024867"/>
    </source>
</evidence>
<name>A0A9D2G957_9FIRM</name>
<evidence type="ECO:0000313" key="10">
    <source>
        <dbReference type="Proteomes" id="UP000824116"/>
    </source>
</evidence>
<keyword evidence="4" id="KW-0804">Transcription</keyword>
<dbReference type="AlphaFoldDB" id="A0A9D2G957"/>
<keyword evidence="6" id="KW-0597">Phosphoprotein</keyword>
<comment type="caution">
    <text evidence="9">The sequence shown here is derived from an EMBL/GenBank/DDBJ whole genome shotgun (WGS) entry which is preliminary data.</text>
</comment>
<evidence type="ECO:0000256" key="3">
    <source>
        <dbReference type="ARBA" id="ARBA00023125"/>
    </source>
</evidence>
<dbReference type="CDD" id="cd17536">
    <property type="entry name" value="REC_YesN-like"/>
    <property type="match status" value="1"/>
</dbReference>
<dbReference type="PROSITE" id="PS50110">
    <property type="entry name" value="RESPONSE_REGULATORY"/>
    <property type="match status" value="1"/>
</dbReference>
<dbReference type="Pfam" id="PF12833">
    <property type="entry name" value="HTH_18"/>
    <property type="match status" value="1"/>
</dbReference>
<dbReference type="GO" id="GO:0000160">
    <property type="term" value="P:phosphorelay signal transduction system"/>
    <property type="evidence" value="ECO:0007669"/>
    <property type="project" value="InterPro"/>
</dbReference>
<keyword evidence="2" id="KW-0805">Transcription regulation</keyword>
<evidence type="ECO:0000256" key="1">
    <source>
        <dbReference type="ARBA" id="ARBA00018672"/>
    </source>
</evidence>
<dbReference type="InterPro" id="IPR011006">
    <property type="entry name" value="CheY-like_superfamily"/>
</dbReference>
<gene>
    <name evidence="9" type="ORF">H9723_05820</name>
</gene>
<feature type="modified residue" description="4-aspartylphosphate" evidence="6">
    <location>
        <position position="54"/>
    </location>
</feature>